<dbReference type="PANTHER" id="PTHR10217:SF548">
    <property type="entry name" value="GH12235P"/>
    <property type="match status" value="1"/>
</dbReference>
<keyword evidence="8" id="KW-0407">Ion channel</keyword>
<reference evidence="13" key="1">
    <citation type="submission" date="2011-05" db="EMBL/GenBank/DDBJ databases">
        <authorList>
            <person name="Richards S.R."/>
            <person name="Qu J."/>
            <person name="Jiang H."/>
            <person name="Jhangiani S.N."/>
            <person name="Agravi P."/>
            <person name="Goodspeed R."/>
            <person name="Gross S."/>
            <person name="Mandapat C."/>
            <person name="Jackson L."/>
            <person name="Mathew T."/>
            <person name="Pu L."/>
            <person name="Thornton R."/>
            <person name="Saada N."/>
            <person name="Wilczek-Boney K.B."/>
            <person name="Lee S."/>
            <person name="Kovar C."/>
            <person name="Wu Y."/>
            <person name="Scherer S.E."/>
            <person name="Worley K.C."/>
            <person name="Muzny D.M."/>
            <person name="Gibbs R."/>
        </authorList>
    </citation>
    <scope>NUCLEOTIDE SEQUENCE</scope>
    <source>
        <strain evidence="13">Brora</strain>
    </source>
</reference>
<evidence type="ECO:0000313" key="13">
    <source>
        <dbReference type="Proteomes" id="UP000014500"/>
    </source>
</evidence>
<protein>
    <recommendedName>
        <fullName evidence="11">PAC domain-containing protein</fullName>
    </recommendedName>
</protein>
<keyword evidence="13" id="KW-1185">Reference proteome</keyword>
<evidence type="ECO:0000313" key="12">
    <source>
        <dbReference type="EnsemblMetazoa" id="SMAR015460-PA"/>
    </source>
</evidence>
<dbReference type="HOGENOM" id="CLU_923120_0_0_1"/>
<dbReference type="PhylomeDB" id="T1JNN1"/>
<dbReference type="PROSITE" id="PS50113">
    <property type="entry name" value="PAC"/>
    <property type="match status" value="1"/>
</dbReference>
<sequence>MPVRRGHVAPQNTFIDTIIRKFDGQNRNFLIANALVDNCVIIYCNDGFCNLVGYTRSELMQKPCTCDFLYGSTTNHSSIQQIHAAITSTEEKQVEVVLYRKDGTKFLCSELIAPIRNENGEICMYILNFEDVSEAPFKDEDPVALQNHRFNRSRSLKLRMPNMRRDRSTSIHSPSTLQSPGGGESLALTQLPSQDLDQHGTIYQQPSSYNFDPKRRRALTLDNIQAATGNNIGIKPFPVASSESDLSKYRAQHGGRGKSPSLSNLTQEGEKKNKDNSHSSTTSKFFFKESAVKHNVGEKVAQ</sequence>
<feature type="domain" description="PAC" evidence="11">
    <location>
        <begin position="92"/>
        <end position="144"/>
    </location>
</feature>
<dbReference type="SUPFAM" id="SSF55785">
    <property type="entry name" value="PYP-like sensor domain (PAS domain)"/>
    <property type="match status" value="1"/>
</dbReference>
<keyword evidence="6" id="KW-0406">Ion transport</keyword>
<dbReference type="AlphaFoldDB" id="T1JNN1"/>
<evidence type="ECO:0000256" key="2">
    <source>
        <dbReference type="ARBA" id="ARBA00022448"/>
    </source>
</evidence>
<evidence type="ECO:0000256" key="7">
    <source>
        <dbReference type="ARBA" id="ARBA00023136"/>
    </source>
</evidence>
<dbReference type="PANTHER" id="PTHR10217">
    <property type="entry name" value="VOLTAGE AND LIGAND GATED POTASSIUM CHANNEL"/>
    <property type="match status" value="1"/>
</dbReference>
<feature type="region of interest" description="Disordered" evidence="10">
    <location>
        <begin position="230"/>
        <end position="288"/>
    </location>
</feature>
<dbReference type="STRING" id="126957.T1JNN1"/>
<dbReference type="GO" id="GO:0005242">
    <property type="term" value="F:inward rectifier potassium channel activity"/>
    <property type="evidence" value="ECO:0007669"/>
    <property type="project" value="TreeGrafter"/>
</dbReference>
<dbReference type="Gene3D" id="3.30.450.20">
    <property type="entry name" value="PAS domain"/>
    <property type="match status" value="1"/>
</dbReference>
<dbReference type="InterPro" id="IPR000014">
    <property type="entry name" value="PAS"/>
</dbReference>
<dbReference type="InterPro" id="IPR001610">
    <property type="entry name" value="PAC"/>
</dbReference>
<comment type="catalytic activity">
    <reaction evidence="9">
        <text>K(+)(in) = K(+)(out)</text>
        <dbReference type="Rhea" id="RHEA:29463"/>
        <dbReference type="ChEBI" id="CHEBI:29103"/>
    </reaction>
</comment>
<evidence type="ECO:0000256" key="10">
    <source>
        <dbReference type="SAM" id="MobiDB-lite"/>
    </source>
</evidence>
<proteinExistence type="predicted"/>
<dbReference type="Proteomes" id="UP000014500">
    <property type="component" value="Unassembled WGS sequence"/>
</dbReference>
<feature type="compositionally biased region" description="Polar residues" evidence="10">
    <location>
        <begin position="170"/>
        <end position="179"/>
    </location>
</feature>
<dbReference type="NCBIfam" id="TIGR00229">
    <property type="entry name" value="sensory_box"/>
    <property type="match status" value="1"/>
</dbReference>
<evidence type="ECO:0000256" key="3">
    <source>
        <dbReference type="ARBA" id="ARBA00022692"/>
    </source>
</evidence>
<dbReference type="InterPro" id="IPR035965">
    <property type="entry name" value="PAS-like_dom_sf"/>
</dbReference>
<evidence type="ECO:0000256" key="4">
    <source>
        <dbReference type="ARBA" id="ARBA00022882"/>
    </source>
</evidence>
<dbReference type="InterPro" id="IPR050818">
    <property type="entry name" value="KCNH_animal-type"/>
</dbReference>
<dbReference type="FunFam" id="3.30.450.20:FF:000001">
    <property type="entry name" value="Potassium voltage-gated channel subfamily H member 7"/>
    <property type="match status" value="1"/>
</dbReference>
<keyword evidence="3" id="KW-0812">Transmembrane</keyword>
<name>T1JNN1_STRMM</name>
<reference evidence="12" key="2">
    <citation type="submission" date="2015-02" db="UniProtKB">
        <authorList>
            <consortium name="EnsemblMetazoa"/>
        </authorList>
    </citation>
    <scope>IDENTIFICATION</scope>
</reference>
<feature type="region of interest" description="Disordered" evidence="10">
    <location>
        <begin position="154"/>
        <end position="188"/>
    </location>
</feature>
<keyword evidence="7" id="KW-0472">Membrane</keyword>
<keyword evidence="4" id="KW-0851">Voltage-gated channel</keyword>
<comment type="subcellular location">
    <subcellularLocation>
        <location evidence="1">Membrane</location>
        <topology evidence="1">Multi-pass membrane protein</topology>
    </subcellularLocation>
</comment>
<evidence type="ECO:0000256" key="5">
    <source>
        <dbReference type="ARBA" id="ARBA00022989"/>
    </source>
</evidence>
<evidence type="ECO:0000256" key="6">
    <source>
        <dbReference type="ARBA" id="ARBA00023065"/>
    </source>
</evidence>
<dbReference type="EnsemblMetazoa" id="SMAR015460-RA">
    <property type="protein sequence ID" value="SMAR015460-PA"/>
    <property type="gene ID" value="SMAR015460"/>
</dbReference>
<dbReference type="EMBL" id="JH431371">
    <property type="status" value="NOT_ANNOTATED_CDS"/>
    <property type="molecule type" value="Genomic_DNA"/>
</dbReference>
<dbReference type="GO" id="GO:0005886">
    <property type="term" value="C:plasma membrane"/>
    <property type="evidence" value="ECO:0007669"/>
    <property type="project" value="TreeGrafter"/>
</dbReference>
<feature type="compositionally biased region" description="Basic and acidic residues" evidence="10">
    <location>
        <begin position="268"/>
        <end position="277"/>
    </location>
</feature>
<dbReference type="InterPro" id="IPR000700">
    <property type="entry name" value="PAS-assoc_C"/>
</dbReference>
<dbReference type="SMART" id="SM00086">
    <property type="entry name" value="PAC"/>
    <property type="match status" value="1"/>
</dbReference>
<dbReference type="eggNOG" id="KOG0498">
    <property type="taxonomic scope" value="Eukaryota"/>
</dbReference>
<accession>T1JNN1</accession>
<evidence type="ECO:0000256" key="1">
    <source>
        <dbReference type="ARBA" id="ARBA00004141"/>
    </source>
</evidence>
<dbReference type="GO" id="GO:0042391">
    <property type="term" value="P:regulation of membrane potential"/>
    <property type="evidence" value="ECO:0007669"/>
    <property type="project" value="TreeGrafter"/>
</dbReference>
<dbReference type="CDD" id="cd00130">
    <property type="entry name" value="PAS"/>
    <property type="match status" value="1"/>
</dbReference>
<evidence type="ECO:0000259" key="11">
    <source>
        <dbReference type="PROSITE" id="PS50113"/>
    </source>
</evidence>
<keyword evidence="5" id="KW-1133">Transmembrane helix</keyword>
<evidence type="ECO:0000256" key="8">
    <source>
        <dbReference type="ARBA" id="ARBA00023303"/>
    </source>
</evidence>
<keyword evidence="2" id="KW-0813">Transport</keyword>
<evidence type="ECO:0000256" key="9">
    <source>
        <dbReference type="ARBA" id="ARBA00034430"/>
    </source>
</evidence>
<dbReference type="GO" id="GO:0034702">
    <property type="term" value="C:monoatomic ion channel complex"/>
    <property type="evidence" value="ECO:0007669"/>
    <property type="project" value="UniProtKB-KW"/>
</dbReference>
<dbReference type="Pfam" id="PF13426">
    <property type="entry name" value="PAS_9"/>
    <property type="match status" value="1"/>
</dbReference>
<organism evidence="12 13">
    <name type="scientific">Strigamia maritima</name>
    <name type="common">European centipede</name>
    <name type="synonym">Geophilus maritimus</name>
    <dbReference type="NCBI Taxonomy" id="126957"/>
    <lineage>
        <taxon>Eukaryota</taxon>
        <taxon>Metazoa</taxon>
        <taxon>Ecdysozoa</taxon>
        <taxon>Arthropoda</taxon>
        <taxon>Myriapoda</taxon>
        <taxon>Chilopoda</taxon>
        <taxon>Pleurostigmophora</taxon>
        <taxon>Geophilomorpha</taxon>
        <taxon>Linotaeniidae</taxon>
        <taxon>Strigamia</taxon>
    </lineage>
</organism>